<protein>
    <submittedName>
        <fullName evidence="2">DUF541 domain-containing protein</fullName>
    </submittedName>
</protein>
<dbReference type="GO" id="GO:0006974">
    <property type="term" value="P:DNA damage response"/>
    <property type="evidence" value="ECO:0007669"/>
    <property type="project" value="TreeGrafter"/>
</dbReference>
<keyword evidence="3" id="KW-1185">Reference proteome</keyword>
<feature type="chain" id="PRO_5026974621" evidence="1">
    <location>
        <begin position="24"/>
        <end position="268"/>
    </location>
</feature>
<dbReference type="GeneID" id="86056546"/>
<dbReference type="InterPro" id="IPR052022">
    <property type="entry name" value="26kDa_periplasmic_antigen"/>
</dbReference>
<dbReference type="RefSeq" id="WP_154468023.1">
    <property type="nucleotide sequence ID" value="NZ_JAXDZL010000082.1"/>
</dbReference>
<dbReference type="InterPro" id="IPR007497">
    <property type="entry name" value="SIMPL/DUF541"/>
</dbReference>
<dbReference type="Gene3D" id="3.30.110.170">
    <property type="entry name" value="Protein of unknown function (DUF541), domain 1"/>
    <property type="match status" value="1"/>
</dbReference>
<accession>A0A6N7WM76</accession>
<dbReference type="Proteomes" id="UP000436047">
    <property type="component" value="Unassembled WGS sequence"/>
</dbReference>
<reference evidence="2 3" key="1">
    <citation type="submission" date="2019-08" db="EMBL/GenBank/DDBJ databases">
        <title>In-depth cultivation of the pig gut microbiome towards novel bacterial diversity and tailored functional studies.</title>
        <authorList>
            <person name="Wylensek D."/>
            <person name="Hitch T.C.A."/>
            <person name="Clavel T."/>
        </authorList>
    </citation>
    <scope>NUCLEOTIDE SEQUENCE [LARGE SCALE GENOMIC DNA]</scope>
    <source>
        <strain evidence="2 3">WCA-389-WT-23B</strain>
    </source>
</reference>
<dbReference type="PANTHER" id="PTHR34387:SF2">
    <property type="entry name" value="SLR1258 PROTEIN"/>
    <property type="match status" value="1"/>
</dbReference>
<organism evidence="2 3">
    <name type="scientific">Eisenbergiella porci</name>
    <dbReference type="NCBI Taxonomy" id="2652274"/>
    <lineage>
        <taxon>Bacteria</taxon>
        <taxon>Bacillati</taxon>
        <taxon>Bacillota</taxon>
        <taxon>Clostridia</taxon>
        <taxon>Lachnospirales</taxon>
        <taxon>Lachnospiraceae</taxon>
        <taxon>Eisenbergiella</taxon>
    </lineage>
</organism>
<dbReference type="PROSITE" id="PS51257">
    <property type="entry name" value="PROKAR_LIPOPROTEIN"/>
    <property type="match status" value="1"/>
</dbReference>
<sequence>MKKTYLSVAAAALLVLGACTLAACETQTKVSTAPAAGNPAAGPLSADSAPGSTITVNSSEKVTVVPDIAEIVYSVQTEAADAAGCQQKNTEDVDKVVALLTELGVKEGSIQTTGYYMNPRYNWSGDERTLIGYEAVTTLTVSDLPLDQVGGILAQSVSAGINNIQSISYLSSKYDESYQEALSLAITAARTKAEGMAQAAGCQLGEISALNERSTYSEARYTDNALADKTSMRAASMDAGDVTIMPGELEVEASVIVEYSLLPGDGAE</sequence>
<feature type="signal peptide" evidence="1">
    <location>
        <begin position="1"/>
        <end position="23"/>
    </location>
</feature>
<comment type="caution">
    <text evidence="2">The sequence shown here is derived from an EMBL/GenBank/DDBJ whole genome shotgun (WGS) entry which is preliminary data.</text>
</comment>
<keyword evidence="1" id="KW-0732">Signal</keyword>
<evidence type="ECO:0000313" key="3">
    <source>
        <dbReference type="Proteomes" id="UP000436047"/>
    </source>
</evidence>
<gene>
    <name evidence="2" type="ORF">FYJ45_26465</name>
</gene>
<dbReference type="AlphaFoldDB" id="A0A6N7WM76"/>
<evidence type="ECO:0000313" key="2">
    <source>
        <dbReference type="EMBL" id="MSS91637.1"/>
    </source>
</evidence>
<proteinExistence type="predicted"/>
<dbReference type="Pfam" id="PF04402">
    <property type="entry name" value="SIMPL"/>
    <property type="match status" value="1"/>
</dbReference>
<dbReference type="Gene3D" id="3.30.70.2970">
    <property type="entry name" value="Protein of unknown function (DUF541), domain 2"/>
    <property type="match status" value="1"/>
</dbReference>
<evidence type="ECO:0000256" key="1">
    <source>
        <dbReference type="SAM" id="SignalP"/>
    </source>
</evidence>
<dbReference type="PANTHER" id="PTHR34387">
    <property type="entry name" value="SLR1258 PROTEIN"/>
    <property type="match status" value="1"/>
</dbReference>
<name>A0A6N7WM76_9FIRM</name>
<dbReference type="EMBL" id="VUMI01000072">
    <property type="protein sequence ID" value="MSS91637.1"/>
    <property type="molecule type" value="Genomic_DNA"/>
</dbReference>